<evidence type="ECO:0000256" key="14">
    <source>
        <dbReference type="ARBA" id="ARBA00023136"/>
    </source>
</evidence>
<evidence type="ECO:0000256" key="4">
    <source>
        <dbReference type="ARBA" id="ARBA00022553"/>
    </source>
</evidence>
<dbReference type="AlphaFoldDB" id="A0A371E9G9"/>
<comment type="subcellular location">
    <subcellularLocation>
        <location evidence="1">Membrane</location>
        <topology evidence="1">Single-pass membrane protein</topology>
    </subcellularLocation>
</comment>
<gene>
    <name evidence="21" type="ORF">CR513_58968</name>
</gene>
<keyword evidence="3" id="KW-0723">Serine/threonine-protein kinase</keyword>
<keyword evidence="12 18" id="KW-0067">ATP-binding</keyword>
<dbReference type="SMART" id="SM00220">
    <property type="entry name" value="S_TKc"/>
    <property type="match status" value="1"/>
</dbReference>
<evidence type="ECO:0000256" key="7">
    <source>
        <dbReference type="ARBA" id="ARBA00022692"/>
    </source>
</evidence>
<dbReference type="Pfam" id="PF00560">
    <property type="entry name" value="LRR_1"/>
    <property type="match status" value="1"/>
</dbReference>
<dbReference type="SUPFAM" id="SSF52058">
    <property type="entry name" value="L domain-like"/>
    <property type="match status" value="1"/>
</dbReference>
<dbReference type="InterPro" id="IPR017441">
    <property type="entry name" value="Protein_kinase_ATP_BS"/>
</dbReference>
<dbReference type="InterPro" id="IPR001245">
    <property type="entry name" value="Ser-Thr/Tyr_kinase_cat_dom"/>
</dbReference>
<dbReference type="SUPFAM" id="SSF56112">
    <property type="entry name" value="Protein kinase-like (PK-like)"/>
    <property type="match status" value="1"/>
</dbReference>
<organism evidence="21 22">
    <name type="scientific">Mucuna pruriens</name>
    <name type="common">Velvet bean</name>
    <name type="synonym">Dolichos pruriens</name>
    <dbReference type="NCBI Taxonomy" id="157652"/>
    <lineage>
        <taxon>Eukaryota</taxon>
        <taxon>Viridiplantae</taxon>
        <taxon>Streptophyta</taxon>
        <taxon>Embryophyta</taxon>
        <taxon>Tracheophyta</taxon>
        <taxon>Spermatophyta</taxon>
        <taxon>Magnoliopsida</taxon>
        <taxon>eudicotyledons</taxon>
        <taxon>Gunneridae</taxon>
        <taxon>Pentapetalae</taxon>
        <taxon>rosids</taxon>
        <taxon>fabids</taxon>
        <taxon>Fabales</taxon>
        <taxon>Fabaceae</taxon>
        <taxon>Papilionoideae</taxon>
        <taxon>50 kb inversion clade</taxon>
        <taxon>NPAAA clade</taxon>
        <taxon>indigoferoid/millettioid clade</taxon>
        <taxon>Phaseoleae</taxon>
        <taxon>Mucuna</taxon>
    </lineage>
</organism>
<dbReference type="InterPro" id="IPR024788">
    <property type="entry name" value="Malectin-like_Carb-bd_dom"/>
</dbReference>
<keyword evidence="11" id="KW-0418">Kinase</keyword>
<dbReference type="PROSITE" id="PS00107">
    <property type="entry name" value="PROTEIN_KINASE_ATP"/>
    <property type="match status" value="1"/>
</dbReference>
<dbReference type="Gene3D" id="3.30.200.20">
    <property type="entry name" value="Phosphorylase Kinase, domain 1"/>
    <property type="match status" value="1"/>
</dbReference>
<evidence type="ECO:0000256" key="5">
    <source>
        <dbReference type="ARBA" id="ARBA00022614"/>
    </source>
</evidence>
<dbReference type="InterPro" id="IPR008271">
    <property type="entry name" value="Ser/Thr_kinase_AS"/>
</dbReference>
<evidence type="ECO:0000256" key="8">
    <source>
        <dbReference type="ARBA" id="ARBA00022729"/>
    </source>
</evidence>
<dbReference type="EMBL" id="QJKJ01015350">
    <property type="protein sequence ID" value="RDX62675.1"/>
    <property type="molecule type" value="Genomic_DNA"/>
</dbReference>
<keyword evidence="10 18" id="KW-0547">Nucleotide-binding</keyword>
<dbReference type="FunFam" id="3.80.10.10:FF:000129">
    <property type="entry name" value="Leucine-rich repeat receptor-like kinase"/>
    <property type="match status" value="1"/>
</dbReference>
<comment type="caution">
    <text evidence="21">The sequence shown here is derived from an EMBL/GenBank/DDBJ whole genome shotgun (WGS) entry which is preliminary data.</text>
</comment>
<dbReference type="InterPro" id="IPR000719">
    <property type="entry name" value="Prot_kinase_dom"/>
</dbReference>
<dbReference type="Gene3D" id="3.80.10.10">
    <property type="entry name" value="Ribonuclease Inhibitor"/>
    <property type="match status" value="1"/>
</dbReference>
<evidence type="ECO:0000256" key="15">
    <source>
        <dbReference type="ARBA" id="ARBA00023170"/>
    </source>
</evidence>
<keyword evidence="4" id="KW-0597">Phosphoprotein</keyword>
<dbReference type="Gene3D" id="1.10.510.10">
    <property type="entry name" value="Transferase(Phosphotransferase) domain 1"/>
    <property type="match status" value="1"/>
</dbReference>
<comment type="catalytic activity">
    <reaction evidence="17">
        <text>L-seryl-[protein] + ATP = O-phospho-L-seryl-[protein] + ADP + H(+)</text>
        <dbReference type="Rhea" id="RHEA:17989"/>
        <dbReference type="Rhea" id="RHEA-COMP:9863"/>
        <dbReference type="Rhea" id="RHEA-COMP:11604"/>
        <dbReference type="ChEBI" id="CHEBI:15378"/>
        <dbReference type="ChEBI" id="CHEBI:29999"/>
        <dbReference type="ChEBI" id="CHEBI:30616"/>
        <dbReference type="ChEBI" id="CHEBI:83421"/>
        <dbReference type="ChEBI" id="CHEBI:456216"/>
        <dbReference type="EC" id="2.7.11.1"/>
    </reaction>
</comment>
<feature type="domain" description="Protein kinase" evidence="20">
    <location>
        <begin position="435"/>
        <end position="708"/>
    </location>
</feature>
<sequence length="1126" mass="127234">MLPQFDLLLGANWWGTMRIYNASIDRNKEIIYVPSRDYVQICLVDTGYGTPFISSIELRILNNATYVTQFGSLELYCRYDLGSNIAYRYNYDVYDRFWYIWINNNDWKQLNASIPADSLKQNDYKPAAIAMSTAITPVNTSAPLVISWVPQDQNDQVYVYMHFTELHVLAKNQTREFNIIQNGKPWLQNFSPQYLNVTTITSVTSGKEIKYSLEKTKNSTLPPIINAIEIYRIIDFQQSDTFQGDIDAITTIKSVYGVTRDWQGDPCAPVAYLWDGLNCTYGANESPRITTLNLSSSGLSGKIDPSISKLTMLENLDLSNNSLNDEVPDFLSQLQHLKIFLGQNPYLCESGQCNEKKKKSIVTPLVASISGVLILLVAVAILWTLKRRKSKEKLTASMEVNDQNEISLQSKKQDDSLQQLKKQIYSYYDVLKITNNFNIIIGKGGFGTVYLGYIDDTPVAVKMLSPSSVHGYQQFQTEVKLLMRVHHKNLTSLIGYCNEETNKGLIYEYMANGNLQEHLSGKHSKSKFLSWEDRIRIALDAALGLEYLQNGCKPPIIHRDVKSTNILLNEQFQAKISDFGLSKIIPTDGVSHVSTVVAGTLGYLDPHYSISSRLTEKSDVYSFGVVLLEIITNQPVMARNQEKGHISEWVSSLVATGDIKGIVDSRLEGNFDINSAWKAVEIAMACVSLNPNERPIMSVVVFGLKETLATELARTKHHSGADSRYSFEPINVNLDTEFMPQASIDCGVPQDVSYTESTTGINYISDANFINSGESNSVVSELKRVYQRQMWSVRSFPGGIRNCYKINITRGSKYLIRTGFLYGNYDGINMLPQFDILLGANRWGTVTIYNASLEEDKEIIYTPSLDYVRICLVNTGLGTPFISTIELRALKSDIYTTQFGSLETYYRVDLGSNISYRYKYDVYDRFWDNYDSNSGWTRLSAFIPAHSLEQKQPDYKVPEIVMSTAVTPLNANAPLLISWVPEDQTDQFYVYMHFTEIQVLAKNQTREFIITQNGNPWNQNYFSPPYQAVYTLYSASAATGKKIIFSLQKAKNSSLPPIINAIEIYRVLDFQQSDTFQGDVDAITTIKSVYRVTRDWQGDPCVPVAYLWSGLNCAYDGNDSPRITAL</sequence>
<comment type="catalytic activity">
    <reaction evidence="16">
        <text>L-threonyl-[protein] + ATP = O-phospho-L-threonyl-[protein] + ADP + H(+)</text>
        <dbReference type="Rhea" id="RHEA:46608"/>
        <dbReference type="Rhea" id="RHEA-COMP:11060"/>
        <dbReference type="Rhea" id="RHEA-COMP:11605"/>
        <dbReference type="ChEBI" id="CHEBI:15378"/>
        <dbReference type="ChEBI" id="CHEBI:30013"/>
        <dbReference type="ChEBI" id="CHEBI:30616"/>
        <dbReference type="ChEBI" id="CHEBI:61977"/>
        <dbReference type="ChEBI" id="CHEBI:456216"/>
        <dbReference type="EC" id="2.7.11.1"/>
    </reaction>
</comment>
<evidence type="ECO:0000256" key="3">
    <source>
        <dbReference type="ARBA" id="ARBA00022527"/>
    </source>
</evidence>
<dbReference type="InterPro" id="IPR001611">
    <property type="entry name" value="Leu-rich_rpt"/>
</dbReference>
<keyword evidence="7 19" id="KW-0812">Transmembrane</keyword>
<dbReference type="PANTHER" id="PTHR45631">
    <property type="entry name" value="OS07G0107800 PROTEIN-RELATED"/>
    <property type="match status" value="1"/>
</dbReference>
<evidence type="ECO:0000313" key="21">
    <source>
        <dbReference type="EMBL" id="RDX62675.1"/>
    </source>
</evidence>
<keyword evidence="22" id="KW-1185">Reference proteome</keyword>
<dbReference type="Pfam" id="PF12819">
    <property type="entry name" value="Malectin_like"/>
    <property type="match status" value="2"/>
</dbReference>
<evidence type="ECO:0000256" key="17">
    <source>
        <dbReference type="ARBA" id="ARBA00048679"/>
    </source>
</evidence>
<evidence type="ECO:0000256" key="6">
    <source>
        <dbReference type="ARBA" id="ARBA00022679"/>
    </source>
</evidence>
<dbReference type="Proteomes" id="UP000257109">
    <property type="component" value="Unassembled WGS sequence"/>
</dbReference>
<dbReference type="PROSITE" id="PS50011">
    <property type="entry name" value="PROTEIN_KINASE_DOM"/>
    <property type="match status" value="1"/>
</dbReference>
<dbReference type="InterPro" id="IPR032675">
    <property type="entry name" value="LRR_dom_sf"/>
</dbReference>
<evidence type="ECO:0000256" key="2">
    <source>
        <dbReference type="ARBA" id="ARBA00012513"/>
    </source>
</evidence>
<feature type="binding site" evidence="18">
    <location>
        <position position="462"/>
    </location>
    <ligand>
        <name>ATP</name>
        <dbReference type="ChEBI" id="CHEBI:30616"/>
    </ligand>
</feature>
<dbReference type="InterPro" id="IPR011009">
    <property type="entry name" value="Kinase-like_dom_sf"/>
</dbReference>
<reference evidence="21" key="1">
    <citation type="submission" date="2018-05" db="EMBL/GenBank/DDBJ databases">
        <title>Draft genome of Mucuna pruriens seed.</title>
        <authorList>
            <person name="Nnadi N.E."/>
            <person name="Vos R."/>
            <person name="Hasami M.H."/>
            <person name="Devisetty U.K."/>
            <person name="Aguiy J.C."/>
        </authorList>
    </citation>
    <scope>NUCLEOTIDE SEQUENCE [LARGE SCALE GENOMIC DNA]</scope>
    <source>
        <strain evidence="21">JCA_2017</strain>
    </source>
</reference>
<keyword evidence="8" id="KW-0732">Signal</keyword>
<keyword evidence="9" id="KW-0677">Repeat</keyword>
<dbReference type="GO" id="GO:0016020">
    <property type="term" value="C:membrane"/>
    <property type="evidence" value="ECO:0007669"/>
    <property type="project" value="UniProtKB-SubCell"/>
</dbReference>
<evidence type="ECO:0000256" key="11">
    <source>
        <dbReference type="ARBA" id="ARBA00022777"/>
    </source>
</evidence>
<evidence type="ECO:0000256" key="10">
    <source>
        <dbReference type="ARBA" id="ARBA00022741"/>
    </source>
</evidence>
<dbReference type="Pfam" id="PF07714">
    <property type="entry name" value="PK_Tyr_Ser-Thr"/>
    <property type="match status" value="1"/>
</dbReference>
<keyword evidence="13 19" id="KW-1133">Transmembrane helix</keyword>
<proteinExistence type="predicted"/>
<dbReference type="FunFam" id="1.10.510.10:FF:000146">
    <property type="entry name" value="LRR receptor-like serine/threonine-protein kinase IOS1"/>
    <property type="match status" value="1"/>
</dbReference>
<dbReference type="CDD" id="cd14066">
    <property type="entry name" value="STKc_IRAK"/>
    <property type="match status" value="1"/>
</dbReference>
<evidence type="ECO:0000256" key="1">
    <source>
        <dbReference type="ARBA" id="ARBA00004167"/>
    </source>
</evidence>
<evidence type="ECO:0000256" key="12">
    <source>
        <dbReference type="ARBA" id="ARBA00022840"/>
    </source>
</evidence>
<evidence type="ECO:0000256" key="9">
    <source>
        <dbReference type="ARBA" id="ARBA00022737"/>
    </source>
</evidence>
<keyword evidence="5" id="KW-0433">Leucine-rich repeat</keyword>
<accession>A0A371E9G9</accession>
<dbReference type="EC" id="2.7.11.1" evidence="2"/>
<keyword evidence="15" id="KW-0675">Receptor</keyword>
<evidence type="ECO:0000259" key="20">
    <source>
        <dbReference type="PROSITE" id="PS50011"/>
    </source>
</evidence>
<evidence type="ECO:0000256" key="13">
    <source>
        <dbReference type="ARBA" id="ARBA00022989"/>
    </source>
</evidence>
<keyword evidence="14 19" id="KW-0472">Membrane</keyword>
<feature type="non-terminal residue" evidence="21">
    <location>
        <position position="1"/>
    </location>
</feature>
<dbReference type="PANTHER" id="PTHR45631:SF202">
    <property type="entry name" value="SENESCENCE-INDUCED RECEPTOR-LIKE SERINE_THREONINE-PROTEIN KINASE"/>
    <property type="match status" value="1"/>
</dbReference>
<evidence type="ECO:0000256" key="19">
    <source>
        <dbReference type="SAM" id="Phobius"/>
    </source>
</evidence>
<dbReference type="GO" id="GO:0005524">
    <property type="term" value="F:ATP binding"/>
    <property type="evidence" value="ECO:0007669"/>
    <property type="project" value="UniProtKB-UniRule"/>
</dbReference>
<feature type="transmembrane region" description="Helical" evidence="19">
    <location>
        <begin position="361"/>
        <end position="385"/>
    </location>
</feature>
<keyword evidence="6" id="KW-0808">Transferase</keyword>
<evidence type="ECO:0000256" key="16">
    <source>
        <dbReference type="ARBA" id="ARBA00047899"/>
    </source>
</evidence>
<dbReference type="GO" id="GO:0004674">
    <property type="term" value="F:protein serine/threonine kinase activity"/>
    <property type="evidence" value="ECO:0007669"/>
    <property type="project" value="UniProtKB-KW"/>
</dbReference>
<evidence type="ECO:0000313" key="22">
    <source>
        <dbReference type="Proteomes" id="UP000257109"/>
    </source>
</evidence>
<dbReference type="OrthoDB" id="2017114at2759"/>
<protein>
    <recommendedName>
        <fullName evidence="2">non-specific serine/threonine protein kinase</fullName>
        <ecNumber evidence="2">2.7.11.1</ecNumber>
    </recommendedName>
</protein>
<evidence type="ECO:0000256" key="18">
    <source>
        <dbReference type="PROSITE-ProRule" id="PRU10141"/>
    </source>
</evidence>
<dbReference type="PROSITE" id="PS00108">
    <property type="entry name" value="PROTEIN_KINASE_ST"/>
    <property type="match status" value="1"/>
</dbReference>
<name>A0A371E9G9_MUCPR</name>